<comment type="caution">
    <text evidence="2">The sequence shown here is derived from an EMBL/GenBank/DDBJ whole genome shotgun (WGS) entry which is preliminary data.</text>
</comment>
<proteinExistence type="predicted"/>
<accession>A0A2N3HJ20</accession>
<evidence type="ECO:0000313" key="3">
    <source>
        <dbReference type="Proteomes" id="UP000233435"/>
    </source>
</evidence>
<dbReference type="Proteomes" id="UP000233435">
    <property type="component" value="Unassembled WGS sequence"/>
</dbReference>
<keyword evidence="1" id="KW-0378">Hydrolase</keyword>
<dbReference type="InterPro" id="IPR007466">
    <property type="entry name" value="Peptidyl-Arg-deiminase_porph"/>
</dbReference>
<dbReference type="GO" id="GO:0004668">
    <property type="term" value="F:protein-arginine deiminase activity"/>
    <property type="evidence" value="ECO:0007669"/>
    <property type="project" value="InterPro"/>
</dbReference>
<evidence type="ECO:0000313" key="2">
    <source>
        <dbReference type="EMBL" id="PKQ44828.1"/>
    </source>
</evidence>
<dbReference type="PANTHER" id="PTHR31377:SF0">
    <property type="entry name" value="AGMATINE DEIMINASE-RELATED"/>
    <property type="match status" value="1"/>
</dbReference>
<dbReference type="Pfam" id="PF04371">
    <property type="entry name" value="PAD_porph"/>
    <property type="match status" value="1"/>
</dbReference>
<name>A0A2N3HJ20_9FLAO</name>
<dbReference type="OrthoDB" id="9808013at2"/>
<gene>
    <name evidence="2" type="ORF">CSW08_10975</name>
</gene>
<dbReference type="PANTHER" id="PTHR31377">
    <property type="entry name" value="AGMATINE DEIMINASE-RELATED"/>
    <property type="match status" value="1"/>
</dbReference>
<evidence type="ECO:0000256" key="1">
    <source>
        <dbReference type="ARBA" id="ARBA00022801"/>
    </source>
</evidence>
<reference evidence="2 3" key="1">
    <citation type="submission" date="2017-12" db="EMBL/GenBank/DDBJ databases">
        <title>Confluentibacter flavum sp. nov., isolated from the saline lake.</title>
        <authorList>
            <person name="Yu L."/>
        </authorList>
    </citation>
    <scope>NUCLEOTIDE SEQUENCE [LARGE SCALE GENOMIC DNA]</scope>
    <source>
        <strain evidence="2 3">3B</strain>
    </source>
</reference>
<dbReference type="GO" id="GO:0009446">
    <property type="term" value="P:putrescine biosynthetic process"/>
    <property type="evidence" value="ECO:0007669"/>
    <property type="project" value="InterPro"/>
</dbReference>
<dbReference type="Gene3D" id="3.75.10.10">
    <property type="entry name" value="L-arginine/glycine Amidinotransferase, Chain A"/>
    <property type="match status" value="1"/>
</dbReference>
<dbReference type="EMBL" id="PJEO01000040">
    <property type="protein sequence ID" value="PKQ44828.1"/>
    <property type="molecule type" value="Genomic_DNA"/>
</dbReference>
<protein>
    <submittedName>
        <fullName evidence="2">Agmatine deiminase family protein</fullName>
    </submittedName>
</protein>
<dbReference type="GO" id="GO:0047632">
    <property type="term" value="F:agmatine deiminase activity"/>
    <property type="evidence" value="ECO:0007669"/>
    <property type="project" value="TreeGrafter"/>
</dbReference>
<keyword evidence="3" id="KW-1185">Reference proteome</keyword>
<dbReference type="AlphaFoldDB" id="A0A2N3HJ20"/>
<dbReference type="SUPFAM" id="SSF55909">
    <property type="entry name" value="Pentein"/>
    <property type="match status" value="1"/>
</dbReference>
<sequence length="452" mass="51428">MPTATFFFGQKSLSRHSFTLFLIALILFTNNSISQNKGNDFRFPAEFEQHQAVWLSWEEEDATVQATIGNIIKGLSGRVPIKIATPTAQIQKSAKVTLNKMGIDVSIIQFLILPGARLWLRDNGAQFLVNDDKDIAAVDFNWSNYGYYDWLLSTRPQLALYFLAMKMNSKENLFSNADKEMAGLMRARRIKSELVMEGGSLEINGKGILLQSEQVTLQRNPDWTKEDIEQEYLRIMNIKKVIWLKNGTVDDTRSFIPNNDYVSLGTGGHTDEFVRFADANTILLAWVDEEDINKHPLNRINYERMLENYNILKDATDKDGKPFRIIKVPLPTVIEWTAEIVEKAGNMEYDKLEANRLAPDDVRTIGEKVTRVASVSYLNFLVSNGVIINAYYTNHGTSATYEAKVKAIFKDVFPNLEQVWIDALPLNRLGGGIHCITLQEPLHKMPEKFVLH</sequence>
<dbReference type="RefSeq" id="WP_106659934.1">
    <property type="nucleotide sequence ID" value="NZ_PJEO01000040.1"/>
</dbReference>
<organism evidence="2 3">
    <name type="scientific">Confluentibacter flavum</name>
    <dbReference type="NCBI Taxonomy" id="1909700"/>
    <lineage>
        <taxon>Bacteria</taxon>
        <taxon>Pseudomonadati</taxon>
        <taxon>Bacteroidota</taxon>
        <taxon>Flavobacteriia</taxon>
        <taxon>Flavobacteriales</taxon>
        <taxon>Flavobacteriaceae</taxon>
        <taxon>Confluentibacter</taxon>
    </lineage>
</organism>